<dbReference type="PANTHER" id="PTHR34220:SF11">
    <property type="entry name" value="SENSOR PROTEIN KINASE HPTS"/>
    <property type="match status" value="1"/>
</dbReference>
<dbReference type="AlphaFoldDB" id="A0A2N0Z5E2"/>
<keyword evidence="5 12" id="KW-0812">Transmembrane</keyword>
<dbReference type="Pfam" id="PF06580">
    <property type="entry name" value="His_kinase"/>
    <property type="match status" value="1"/>
</dbReference>
<gene>
    <name evidence="14" type="ORF">CWS01_05600</name>
</gene>
<keyword evidence="11 12" id="KW-0472">Membrane</keyword>
<dbReference type="PANTHER" id="PTHR34220">
    <property type="entry name" value="SENSOR HISTIDINE KINASE YPDA"/>
    <property type="match status" value="1"/>
</dbReference>
<name>A0A2N0Z5E2_9BACI</name>
<dbReference type="SUPFAM" id="SSF55874">
    <property type="entry name" value="ATPase domain of HSP90 chaperone/DNA topoisomerase II/histidine kinase"/>
    <property type="match status" value="1"/>
</dbReference>
<keyword evidence="7 14" id="KW-0418">Kinase</keyword>
<keyword evidence="10" id="KW-0902">Two-component regulatory system</keyword>
<feature type="transmembrane region" description="Helical" evidence="12">
    <location>
        <begin position="294"/>
        <end position="317"/>
    </location>
</feature>
<dbReference type="GO" id="GO:0005524">
    <property type="term" value="F:ATP binding"/>
    <property type="evidence" value="ECO:0007669"/>
    <property type="project" value="UniProtKB-KW"/>
</dbReference>
<dbReference type="GO" id="GO:0005886">
    <property type="term" value="C:plasma membrane"/>
    <property type="evidence" value="ECO:0007669"/>
    <property type="project" value="UniProtKB-SubCell"/>
</dbReference>
<evidence type="ECO:0000256" key="11">
    <source>
        <dbReference type="ARBA" id="ARBA00023136"/>
    </source>
</evidence>
<dbReference type="InterPro" id="IPR050640">
    <property type="entry name" value="Bact_2-comp_sensor_kinase"/>
</dbReference>
<keyword evidence="2" id="KW-1003">Cell membrane</keyword>
<keyword evidence="3" id="KW-0597">Phosphoprotein</keyword>
<evidence type="ECO:0000256" key="12">
    <source>
        <dbReference type="SAM" id="Phobius"/>
    </source>
</evidence>
<feature type="transmembrane region" description="Helical" evidence="12">
    <location>
        <begin position="7"/>
        <end position="29"/>
    </location>
</feature>
<evidence type="ECO:0000256" key="8">
    <source>
        <dbReference type="ARBA" id="ARBA00022840"/>
    </source>
</evidence>
<dbReference type="CDD" id="cd06225">
    <property type="entry name" value="HAMP"/>
    <property type="match status" value="1"/>
</dbReference>
<dbReference type="Gene3D" id="3.30.450.20">
    <property type="entry name" value="PAS domain"/>
    <property type="match status" value="1"/>
</dbReference>
<evidence type="ECO:0000313" key="15">
    <source>
        <dbReference type="Proteomes" id="UP000233375"/>
    </source>
</evidence>
<reference evidence="14 15" key="1">
    <citation type="journal article" date="2003" name="Int. J. Syst. Evol. Microbiol.">
        <title>Bacillus nealsonii sp. nov., isolated from a spacecraft-assembly facility, whose spores are gamma-radiation resistant.</title>
        <authorList>
            <person name="Venkateswaran K."/>
            <person name="Kempf M."/>
            <person name="Chen F."/>
            <person name="Satomi M."/>
            <person name="Nicholson W."/>
            <person name="Kern R."/>
        </authorList>
    </citation>
    <scope>NUCLEOTIDE SEQUENCE [LARGE SCALE GENOMIC DNA]</scope>
    <source>
        <strain evidence="14 15">FO-92</strain>
    </source>
</reference>
<dbReference type="EMBL" id="PISE01000011">
    <property type="protein sequence ID" value="PKG24723.1"/>
    <property type="molecule type" value="Genomic_DNA"/>
</dbReference>
<dbReference type="Gene3D" id="3.30.565.10">
    <property type="entry name" value="Histidine kinase-like ATPase, C-terminal domain"/>
    <property type="match status" value="1"/>
</dbReference>
<dbReference type="Pfam" id="PF00672">
    <property type="entry name" value="HAMP"/>
    <property type="match status" value="1"/>
</dbReference>
<evidence type="ECO:0000256" key="6">
    <source>
        <dbReference type="ARBA" id="ARBA00022741"/>
    </source>
</evidence>
<comment type="caution">
    <text evidence="14">The sequence shown here is derived from an EMBL/GenBank/DDBJ whole genome shotgun (WGS) entry which is preliminary data.</text>
</comment>
<organism evidence="14 15">
    <name type="scientific">Niallia nealsonii</name>
    <dbReference type="NCBI Taxonomy" id="115979"/>
    <lineage>
        <taxon>Bacteria</taxon>
        <taxon>Bacillati</taxon>
        <taxon>Bacillota</taxon>
        <taxon>Bacilli</taxon>
        <taxon>Bacillales</taxon>
        <taxon>Bacillaceae</taxon>
        <taxon>Niallia</taxon>
    </lineage>
</organism>
<dbReference type="InterPro" id="IPR036890">
    <property type="entry name" value="HATPase_C_sf"/>
</dbReference>
<sequence length="590" mass="68552">MKSIQSRLFLMLLIFIILPYFLSVLLIYIHTKDRIETHELENNQEQMEKLSVELEQYFEDMVNLPYILYRKPDFFRMFTNRFEDSIYFNQIAMEENIETFYLMRHEIRQVRFYLDKYKESFTVYNAIISARKSHPDFMKQDEIQKLYHSNSQFLIEPPHKIGNYNNAAIVPDSDKTMVVTIHHKIVDVLSNEFLGVTSIDMDLDAYARICNTLIQKKKETVLLINSNDIVMYANDSSLIGKQANPALLKQVKNSSVDKDENIVMAKTLSEPLNQWKLVKITPSKLLFSDVRQTAYINTLVGIGVGLLGVLMIGIVSYRITRPIKLLSNKVRTIEGGNLDVPFDDNREDEIGHLEKHIKEMMNRINLHIDRQYKLEIENRKNQFRALKSQVNPHFLFNALQSIGAVALKHNSAKIYQLVTSLSKMMRYSIRADQWVKVQEEVDYIKAYLTLQMERFGNHVNYSILINETILEKKIPSMILQPLVENYFKHCYEEGYYDGHLNIDGEIHGNTLYLVVENDGSSITQTELELLRKNIYSGPYEGTFSQEHIGLKNIHDRLVLHYGLDAGLMVDTKQGQGFIVQLVIPLNGSNL</sequence>
<evidence type="ECO:0000259" key="13">
    <source>
        <dbReference type="PROSITE" id="PS50885"/>
    </source>
</evidence>
<dbReference type="RefSeq" id="WP_101176179.1">
    <property type="nucleotide sequence ID" value="NZ_PISE01000011.1"/>
</dbReference>
<evidence type="ECO:0000313" key="14">
    <source>
        <dbReference type="EMBL" id="PKG24723.1"/>
    </source>
</evidence>
<dbReference type="OrthoDB" id="9776552at2"/>
<dbReference type="InterPro" id="IPR003660">
    <property type="entry name" value="HAMP_dom"/>
</dbReference>
<dbReference type="Proteomes" id="UP000233375">
    <property type="component" value="Unassembled WGS sequence"/>
</dbReference>
<keyword evidence="15" id="KW-1185">Reference proteome</keyword>
<feature type="domain" description="HAMP" evidence="13">
    <location>
        <begin position="317"/>
        <end position="369"/>
    </location>
</feature>
<evidence type="ECO:0000256" key="7">
    <source>
        <dbReference type="ARBA" id="ARBA00022777"/>
    </source>
</evidence>
<keyword evidence="9 12" id="KW-1133">Transmembrane helix</keyword>
<evidence type="ECO:0000256" key="2">
    <source>
        <dbReference type="ARBA" id="ARBA00022475"/>
    </source>
</evidence>
<keyword evidence="4" id="KW-0808">Transferase</keyword>
<evidence type="ECO:0000256" key="3">
    <source>
        <dbReference type="ARBA" id="ARBA00022553"/>
    </source>
</evidence>
<dbReference type="SUPFAM" id="SSF158472">
    <property type="entry name" value="HAMP domain-like"/>
    <property type="match status" value="1"/>
</dbReference>
<dbReference type="Pfam" id="PF02518">
    <property type="entry name" value="HATPase_c"/>
    <property type="match status" value="1"/>
</dbReference>
<dbReference type="SMART" id="SM00304">
    <property type="entry name" value="HAMP"/>
    <property type="match status" value="1"/>
</dbReference>
<evidence type="ECO:0000256" key="9">
    <source>
        <dbReference type="ARBA" id="ARBA00022989"/>
    </source>
</evidence>
<dbReference type="PROSITE" id="PS50885">
    <property type="entry name" value="HAMP"/>
    <property type="match status" value="1"/>
</dbReference>
<dbReference type="Gene3D" id="1.10.8.500">
    <property type="entry name" value="HAMP domain in histidine kinase"/>
    <property type="match status" value="1"/>
</dbReference>
<dbReference type="InterPro" id="IPR010559">
    <property type="entry name" value="Sig_transdc_His_kin_internal"/>
</dbReference>
<keyword evidence="6" id="KW-0547">Nucleotide-binding</keyword>
<evidence type="ECO:0000256" key="4">
    <source>
        <dbReference type="ARBA" id="ARBA00022679"/>
    </source>
</evidence>
<evidence type="ECO:0000256" key="5">
    <source>
        <dbReference type="ARBA" id="ARBA00022692"/>
    </source>
</evidence>
<accession>A0A2N0Z5E2</accession>
<keyword evidence="8" id="KW-0067">ATP-binding</keyword>
<dbReference type="InterPro" id="IPR003594">
    <property type="entry name" value="HATPase_dom"/>
</dbReference>
<protein>
    <submittedName>
        <fullName evidence="14">Histidine kinase</fullName>
    </submittedName>
</protein>
<comment type="subcellular location">
    <subcellularLocation>
        <location evidence="1">Cell membrane</location>
        <topology evidence="1">Multi-pass membrane protein</topology>
    </subcellularLocation>
</comment>
<evidence type="ECO:0000256" key="10">
    <source>
        <dbReference type="ARBA" id="ARBA00023012"/>
    </source>
</evidence>
<dbReference type="GO" id="GO:0000155">
    <property type="term" value="F:phosphorelay sensor kinase activity"/>
    <property type="evidence" value="ECO:0007669"/>
    <property type="project" value="InterPro"/>
</dbReference>
<proteinExistence type="predicted"/>
<evidence type="ECO:0000256" key="1">
    <source>
        <dbReference type="ARBA" id="ARBA00004651"/>
    </source>
</evidence>